<dbReference type="SUPFAM" id="SSF52540">
    <property type="entry name" value="P-loop containing nucleoside triphosphate hydrolases"/>
    <property type="match status" value="1"/>
</dbReference>
<dbReference type="GO" id="GO:0005524">
    <property type="term" value="F:ATP binding"/>
    <property type="evidence" value="ECO:0007669"/>
    <property type="project" value="UniProtKB-KW"/>
</dbReference>
<evidence type="ECO:0000256" key="3">
    <source>
        <dbReference type="ARBA" id="ARBA00022679"/>
    </source>
</evidence>
<sequence>MSGSTGQQTIDAGSGRLFYIMGASGAGKDTLLKGCRDCADNGFSPLVAHRYITREPDGGTESHVWLSDAEFEQRVTMNAFAMHWSANGFRYGIGREVDHWLAEGGQVLVNGSRGYLDEARSRYGSMLIPVLISVDPHRLQRRLTLRGRECAEEIEARIRRARELEQQLPPDCLVIENNGTVEAAVSRLLTVIAETQTNRTPCELHKCP</sequence>
<dbReference type="Gene3D" id="3.40.50.300">
    <property type="entry name" value="P-loop containing nucleotide triphosphate hydrolases"/>
    <property type="match status" value="1"/>
</dbReference>
<proteinExistence type="inferred from homology"/>
<keyword evidence="5 6" id="KW-0067">ATP-binding</keyword>
<accession>A0A2G1VG47</accession>
<dbReference type="EMBL" id="NTFI01000002">
    <property type="protein sequence ID" value="PHQ25768.1"/>
    <property type="molecule type" value="Genomic_DNA"/>
</dbReference>
<evidence type="ECO:0000256" key="1">
    <source>
        <dbReference type="ARBA" id="ARBA00000373"/>
    </source>
</evidence>
<comment type="catalytic activity">
    <reaction evidence="1 6">
        <text>alpha-D-ribose 1,5-bisphosphate + ATP = 5-phospho-alpha-D-ribose 1-diphosphate + ADP</text>
        <dbReference type="Rhea" id="RHEA:20109"/>
        <dbReference type="ChEBI" id="CHEBI:30616"/>
        <dbReference type="ChEBI" id="CHEBI:58017"/>
        <dbReference type="ChEBI" id="CHEBI:68688"/>
        <dbReference type="ChEBI" id="CHEBI:456216"/>
        <dbReference type="EC" id="2.7.4.23"/>
    </reaction>
</comment>
<keyword evidence="3 6" id="KW-0808">Transferase</keyword>
<evidence type="ECO:0000313" key="9">
    <source>
        <dbReference type="Proteomes" id="UP000229044"/>
    </source>
</evidence>
<dbReference type="NCBIfam" id="TIGR02322">
    <property type="entry name" value="phosphon_PhnN"/>
    <property type="match status" value="1"/>
</dbReference>
<dbReference type="SMART" id="SM00072">
    <property type="entry name" value="GuKc"/>
    <property type="match status" value="1"/>
</dbReference>
<dbReference type="OrthoDB" id="341217at2"/>
<dbReference type="NCBIfam" id="NF007485">
    <property type="entry name" value="PRK10078.1"/>
    <property type="match status" value="1"/>
</dbReference>
<dbReference type="InterPro" id="IPR027417">
    <property type="entry name" value="P-loop_NTPase"/>
</dbReference>
<dbReference type="HAMAP" id="MF_00836">
    <property type="entry name" value="PhnN"/>
    <property type="match status" value="1"/>
</dbReference>
<dbReference type="RefSeq" id="WP_099617866.1">
    <property type="nucleotide sequence ID" value="NZ_KZ319340.1"/>
</dbReference>
<comment type="caution">
    <text evidence="8">The sequence shown here is derived from an EMBL/GenBank/DDBJ whole genome shotgun (WGS) entry which is preliminary data.</text>
</comment>
<gene>
    <name evidence="6" type="primary">phnN</name>
    <name evidence="8" type="ORF">CLH62_09180</name>
</gene>
<reference evidence="8 9" key="1">
    <citation type="submission" date="2017-09" db="EMBL/GenBank/DDBJ databases">
        <title>The draft genome sequences of Marinobacter guineae M3B.</title>
        <authorList>
            <person name="Cao J."/>
        </authorList>
    </citation>
    <scope>NUCLEOTIDE SEQUENCE [LARGE SCALE GENOMIC DNA]</scope>
    <source>
        <strain evidence="8 9">M3B</strain>
    </source>
</reference>
<protein>
    <recommendedName>
        <fullName evidence="6">Ribose 1,5-bisphosphate phosphokinase PhnN</fullName>
        <ecNumber evidence="6">2.7.4.23</ecNumber>
    </recommendedName>
    <alternativeName>
        <fullName evidence="6">Ribose 1,5-bisphosphokinase</fullName>
    </alternativeName>
</protein>
<organism evidence="8 9">
    <name type="scientific">Marinobacter guineae</name>
    <dbReference type="NCBI Taxonomy" id="432303"/>
    <lineage>
        <taxon>Bacteria</taxon>
        <taxon>Pseudomonadati</taxon>
        <taxon>Pseudomonadota</taxon>
        <taxon>Gammaproteobacteria</taxon>
        <taxon>Pseudomonadales</taxon>
        <taxon>Marinobacteraceae</taxon>
        <taxon>Marinobacter</taxon>
    </lineage>
</organism>
<evidence type="ECO:0000256" key="5">
    <source>
        <dbReference type="ARBA" id="ARBA00022840"/>
    </source>
</evidence>
<dbReference type="AlphaFoldDB" id="A0A2G1VG47"/>
<dbReference type="GO" id="GO:0006015">
    <property type="term" value="P:5-phosphoribose 1-diphosphate biosynthetic process"/>
    <property type="evidence" value="ECO:0007669"/>
    <property type="project" value="UniProtKB-UniRule"/>
</dbReference>
<dbReference type="EC" id="2.7.4.23" evidence="6"/>
<keyword evidence="9" id="KW-1185">Reference proteome</keyword>
<comment type="function">
    <text evidence="6">Catalyzes the phosphorylation of ribose 1,5-bisphosphate to 5-phospho-D-ribosyl alpha-1-diphosphate (PRPP).</text>
</comment>
<name>A0A2G1VG47_9GAMM</name>
<evidence type="ECO:0000256" key="6">
    <source>
        <dbReference type="HAMAP-Rule" id="MF_00836"/>
    </source>
</evidence>
<comment type="caution">
    <text evidence="6">Lacks conserved residue(s) required for the propagation of feature annotation.</text>
</comment>
<feature type="domain" description="Guanylate kinase-like" evidence="7">
    <location>
        <begin position="15"/>
        <end position="193"/>
    </location>
</feature>
<evidence type="ECO:0000313" key="8">
    <source>
        <dbReference type="EMBL" id="PHQ25768.1"/>
    </source>
</evidence>
<dbReference type="InterPro" id="IPR008145">
    <property type="entry name" value="GK/Ca_channel_bsu"/>
</dbReference>
<evidence type="ECO:0000256" key="2">
    <source>
        <dbReference type="ARBA" id="ARBA00005069"/>
    </source>
</evidence>
<dbReference type="GO" id="GO:0019634">
    <property type="term" value="P:organic phosphonate metabolic process"/>
    <property type="evidence" value="ECO:0007669"/>
    <property type="project" value="UniProtKB-UniRule"/>
</dbReference>
<dbReference type="InterPro" id="IPR008144">
    <property type="entry name" value="Guanylate_kin-like_dom"/>
</dbReference>
<keyword evidence="8" id="KW-0418">Kinase</keyword>
<dbReference type="InterPro" id="IPR012699">
    <property type="entry name" value="PhnN"/>
</dbReference>
<evidence type="ECO:0000256" key="4">
    <source>
        <dbReference type="ARBA" id="ARBA00022741"/>
    </source>
</evidence>
<keyword evidence="4 6" id="KW-0547">Nucleotide-binding</keyword>
<comment type="similarity">
    <text evidence="6">Belongs to the ribose 1,5-bisphosphokinase family.</text>
</comment>
<dbReference type="Proteomes" id="UP000229044">
    <property type="component" value="Unassembled WGS sequence"/>
</dbReference>
<dbReference type="PROSITE" id="PS50052">
    <property type="entry name" value="GUANYLATE_KINASE_2"/>
    <property type="match status" value="1"/>
</dbReference>
<evidence type="ECO:0000259" key="7">
    <source>
        <dbReference type="PROSITE" id="PS50052"/>
    </source>
</evidence>
<dbReference type="GO" id="GO:0033863">
    <property type="term" value="F:ribose 1,5-bisphosphate phosphokinase activity"/>
    <property type="evidence" value="ECO:0007669"/>
    <property type="project" value="UniProtKB-UniRule"/>
</dbReference>
<comment type="pathway">
    <text evidence="2 6">Metabolic intermediate biosynthesis; 5-phospho-alpha-D-ribose 1-diphosphate biosynthesis; 5-phospho-alpha-D-ribose 1-diphosphate from D-ribose 5-phosphate (route II): step 3/3.</text>
</comment>
<dbReference type="UniPathway" id="UPA00087">
    <property type="reaction ID" value="UER00175"/>
</dbReference>